<dbReference type="AlphaFoldDB" id="A0A7U4JBR7"/>
<organism evidence="8 9">
    <name type="scientific">Sphingomonas hengshuiensis</name>
    <dbReference type="NCBI Taxonomy" id="1609977"/>
    <lineage>
        <taxon>Bacteria</taxon>
        <taxon>Pseudomonadati</taxon>
        <taxon>Pseudomonadota</taxon>
        <taxon>Alphaproteobacteria</taxon>
        <taxon>Sphingomonadales</taxon>
        <taxon>Sphingomonadaceae</taxon>
        <taxon>Sphingomonas</taxon>
    </lineage>
</organism>
<dbReference type="Proteomes" id="UP000032300">
    <property type="component" value="Chromosome"/>
</dbReference>
<dbReference type="OrthoDB" id="9800680at2"/>
<dbReference type="InterPro" id="IPR011051">
    <property type="entry name" value="RmlC_Cupin_sf"/>
</dbReference>
<evidence type="ECO:0000313" key="9">
    <source>
        <dbReference type="Proteomes" id="UP000032300"/>
    </source>
</evidence>
<evidence type="ECO:0000256" key="2">
    <source>
        <dbReference type="ARBA" id="ARBA00001997"/>
    </source>
</evidence>
<dbReference type="GO" id="GO:0019305">
    <property type="term" value="P:dTDP-rhamnose biosynthetic process"/>
    <property type="evidence" value="ECO:0007669"/>
    <property type="project" value="UniProtKB-UniRule"/>
</dbReference>
<gene>
    <name evidence="8" type="ORF">TS85_22050</name>
</gene>
<dbReference type="EMBL" id="CP010836">
    <property type="protein sequence ID" value="AJP73905.1"/>
    <property type="molecule type" value="Genomic_DNA"/>
</dbReference>
<dbReference type="RefSeq" id="WP_044335115.1">
    <property type="nucleotide sequence ID" value="NZ_CP010836.1"/>
</dbReference>
<dbReference type="Pfam" id="PF00908">
    <property type="entry name" value="dTDP_sugar_isom"/>
    <property type="match status" value="1"/>
</dbReference>
<dbReference type="SUPFAM" id="SSF51182">
    <property type="entry name" value="RmlC-like cupins"/>
    <property type="match status" value="1"/>
</dbReference>
<comment type="function">
    <text evidence="2 7">Catalyzes the epimerization of the C3' and C5'positions of dTDP-6-deoxy-D-xylo-4-hexulose, forming dTDP-6-deoxy-L-lyxo-4-hexulose.</text>
</comment>
<dbReference type="GO" id="GO:0005829">
    <property type="term" value="C:cytosol"/>
    <property type="evidence" value="ECO:0007669"/>
    <property type="project" value="TreeGrafter"/>
</dbReference>
<dbReference type="GO" id="GO:0008830">
    <property type="term" value="F:dTDP-4-dehydrorhamnose 3,5-epimerase activity"/>
    <property type="evidence" value="ECO:0007669"/>
    <property type="project" value="UniProtKB-UniRule"/>
</dbReference>
<evidence type="ECO:0000256" key="3">
    <source>
        <dbReference type="ARBA" id="ARBA00012098"/>
    </source>
</evidence>
<dbReference type="UniPathway" id="UPA00124"/>
<dbReference type="KEGG" id="sphi:TS85_22050"/>
<keyword evidence="9" id="KW-1185">Reference proteome</keyword>
<dbReference type="InterPro" id="IPR014710">
    <property type="entry name" value="RmlC-like_jellyroll"/>
</dbReference>
<dbReference type="PANTHER" id="PTHR21047">
    <property type="entry name" value="DTDP-6-DEOXY-D-GLUCOSE-3,5 EPIMERASE"/>
    <property type="match status" value="1"/>
</dbReference>
<dbReference type="Gene3D" id="2.60.120.10">
    <property type="entry name" value="Jelly Rolls"/>
    <property type="match status" value="1"/>
</dbReference>
<sequence length="193" mass="22254">MISQAKLLEPTRYFDDRGWFMEIYSEEWFGANGIHDHFHQDHHSYFKSVGTIRGIHFQMPPFAQAKLVRCVRGSILNVAVDLRRGSPAFARPVVVELSDDDPAQFYIPIGFGHGFMTLEPDTEVLYKISNKYSREFENGIRWDDPTLAIEWPLTVDPIISRQDWDLPTLAEFESPFVYGEEARGARVMVEGIQ</sequence>
<comment type="similarity">
    <text evidence="7">Belongs to the dTDP-4-dehydrorhamnose 3,5-epimerase family.</text>
</comment>
<name>A0A7U4JBR7_9SPHN</name>
<accession>A0A7U4JBR7</accession>
<proteinExistence type="inferred from homology"/>
<evidence type="ECO:0000256" key="6">
    <source>
        <dbReference type="PIRSR" id="PIRSR600888-3"/>
    </source>
</evidence>
<dbReference type="PANTHER" id="PTHR21047:SF2">
    <property type="entry name" value="THYMIDINE DIPHOSPHO-4-KETO-RHAMNOSE 3,5-EPIMERASE"/>
    <property type="match status" value="1"/>
</dbReference>
<feature type="site" description="Participates in a stacking interaction with the thymidine ring of dTDP-4-oxo-6-deoxyglucose" evidence="6">
    <location>
        <position position="132"/>
    </location>
</feature>
<evidence type="ECO:0000256" key="7">
    <source>
        <dbReference type="RuleBase" id="RU364069"/>
    </source>
</evidence>
<evidence type="ECO:0000256" key="4">
    <source>
        <dbReference type="ARBA" id="ARBA00019595"/>
    </source>
</evidence>
<dbReference type="CDD" id="cd00438">
    <property type="entry name" value="cupin_RmlC"/>
    <property type="match status" value="1"/>
</dbReference>
<protein>
    <recommendedName>
        <fullName evidence="4 7">dTDP-4-dehydrorhamnose 3,5-epimerase</fullName>
        <ecNumber evidence="3 7">5.1.3.13</ecNumber>
    </recommendedName>
    <alternativeName>
        <fullName evidence="7">Thymidine diphospho-4-keto-rhamnose 3,5-epimerase</fullName>
    </alternativeName>
</protein>
<comment type="catalytic activity">
    <reaction evidence="1 7">
        <text>dTDP-4-dehydro-6-deoxy-alpha-D-glucose = dTDP-4-dehydro-beta-L-rhamnose</text>
        <dbReference type="Rhea" id="RHEA:16969"/>
        <dbReference type="ChEBI" id="CHEBI:57649"/>
        <dbReference type="ChEBI" id="CHEBI:62830"/>
        <dbReference type="EC" id="5.1.3.13"/>
    </reaction>
</comment>
<feature type="active site" description="Proton donor" evidence="5">
    <location>
        <position position="126"/>
    </location>
</feature>
<comment type="subunit">
    <text evidence="7">Homodimer.</text>
</comment>
<evidence type="ECO:0000313" key="8">
    <source>
        <dbReference type="EMBL" id="AJP73905.1"/>
    </source>
</evidence>
<dbReference type="InterPro" id="IPR000888">
    <property type="entry name" value="RmlC-like"/>
</dbReference>
<keyword evidence="7" id="KW-0413">Isomerase</keyword>
<comment type="pathway">
    <text evidence="7">Carbohydrate biosynthesis; dTDP-L-rhamnose biosynthesis.</text>
</comment>
<dbReference type="GO" id="GO:0000271">
    <property type="term" value="P:polysaccharide biosynthetic process"/>
    <property type="evidence" value="ECO:0007669"/>
    <property type="project" value="TreeGrafter"/>
</dbReference>
<dbReference type="EC" id="5.1.3.13" evidence="3 7"/>
<reference evidence="8 9" key="2">
    <citation type="submission" date="2015-02" db="EMBL/GenBank/DDBJ databases">
        <title>The complete genome of Sphingomonas hengshuiensis sp. WHSC-8 isolated from soil of Hengshui Lake.</title>
        <authorList>
            <person name="Wei S."/>
            <person name="Guo J."/>
            <person name="Su C."/>
            <person name="Wu R."/>
            <person name="Zhang Z."/>
            <person name="Liang K."/>
            <person name="Li H."/>
            <person name="Wang T."/>
            <person name="Liu H."/>
            <person name="Zhang C."/>
            <person name="Li Z."/>
            <person name="Wang Q."/>
            <person name="Meng J."/>
        </authorList>
    </citation>
    <scope>NUCLEOTIDE SEQUENCE [LARGE SCALE GENOMIC DNA]</scope>
    <source>
        <strain evidence="8 9">WHSC-8</strain>
    </source>
</reference>
<evidence type="ECO:0000256" key="5">
    <source>
        <dbReference type="PIRSR" id="PIRSR600888-1"/>
    </source>
</evidence>
<feature type="active site" description="Proton acceptor" evidence="5">
    <location>
        <position position="56"/>
    </location>
</feature>
<evidence type="ECO:0000256" key="1">
    <source>
        <dbReference type="ARBA" id="ARBA00001298"/>
    </source>
</evidence>
<dbReference type="NCBIfam" id="TIGR01221">
    <property type="entry name" value="rmlC"/>
    <property type="match status" value="1"/>
</dbReference>
<reference evidence="8 9" key="1">
    <citation type="journal article" date="2015" name="Int. J. Syst. Evol. Microbiol.">
        <title>Sphingomonas hengshuiensis sp. nov., isolated from lake wetland.</title>
        <authorList>
            <person name="Wei S."/>
            <person name="Wang T."/>
            <person name="Liu H."/>
            <person name="Zhang C."/>
            <person name="Guo J."/>
            <person name="Wang Q."/>
            <person name="Liang K."/>
            <person name="Zhang Z."/>
        </authorList>
    </citation>
    <scope>NUCLEOTIDE SEQUENCE [LARGE SCALE GENOMIC DNA]</scope>
    <source>
        <strain evidence="8 9">WHSC-8</strain>
    </source>
</reference>